<dbReference type="AlphaFoldDB" id="A0A6M2D8X9"/>
<sequence>MFCFFFFFFCFTNVFILCGPNFSQMCQYFLGVCSSIFYSILIVSRVGYVMEFSILMQALQSYCVFSSTEIYQMKLKKTIKFLFFELFNSLGLGLTAHHLGKEGKKKQTCNELQKIKQKKTEQMKSTALKYEAQSFELKPRLL</sequence>
<proteinExistence type="predicted"/>
<organism evidence="3">
    <name type="scientific">Rhipicephalus microplus</name>
    <name type="common">Cattle tick</name>
    <name type="synonym">Boophilus microplus</name>
    <dbReference type="NCBI Taxonomy" id="6941"/>
    <lineage>
        <taxon>Eukaryota</taxon>
        <taxon>Metazoa</taxon>
        <taxon>Ecdysozoa</taxon>
        <taxon>Arthropoda</taxon>
        <taxon>Chelicerata</taxon>
        <taxon>Arachnida</taxon>
        <taxon>Acari</taxon>
        <taxon>Parasitiformes</taxon>
        <taxon>Ixodida</taxon>
        <taxon>Ixodoidea</taxon>
        <taxon>Ixodidae</taxon>
        <taxon>Rhipicephalinae</taxon>
        <taxon>Rhipicephalus</taxon>
        <taxon>Boophilus</taxon>
    </lineage>
</organism>
<name>A0A6M2D8X9_RHIMP</name>
<dbReference type="EMBL" id="GHWJ01009805">
    <property type="protein sequence ID" value="NOV42542.1"/>
    <property type="molecule type" value="Transcribed_RNA"/>
</dbReference>
<evidence type="ECO:0000313" key="3">
    <source>
        <dbReference type="EMBL" id="NOV42542.1"/>
    </source>
</evidence>
<keyword evidence="1" id="KW-1133">Transmembrane helix</keyword>
<feature type="transmembrane region" description="Helical" evidence="1">
    <location>
        <begin position="28"/>
        <end position="48"/>
    </location>
</feature>
<evidence type="ECO:0000256" key="1">
    <source>
        <dbReference type="SAM" id="Phobius"/>
    </source>
</evidence>
<keyword evidence="1" id="KW-0472">Membrane</keyword>
<feature type="chain" id="PRO_5026724600" evidence="2">
    <location>
        <begin position="19"/>
        <end position="142"/>
    </location>
</feature>
<keyword evidence="1" id="KW-0812">Transmembrane</keyword>
<accession>A0A6M2D8X9</accession>
<protein>
    <submittedName>
        <fullName evidence="3">Putative secreted protein</fullName>
    </submittedName>
</protein>
<evidence type="ECO:0000256" key="2">
    <source>
        <dbReference type="SAM" id="SignalP"/>
    </source>
</evidence>
<reference evidence="3" key="1">
    <citation type="submission" date="2019-09" db="EMBL/GenBank/DDBJ databases">
        <title>Organ-specific transcriptomic study of the physiology of the cattle tick, Rhipicephalus microplus.</title>
        <authorList>
            <person name="Tirloni L."/>
            <person name="Braz G."/>
            <person name="Gandara A.C.P."/>
            <person name="Sabadin G.A."/>
            <person name="da Silva R.M."/>
            <person name="Guizzo M.G."/>
            <person name="Machado J.A."/>
            <person name="Costa E.P."/>
            <person name="Gomes H.F."/>
            <person name="Moraes J."/>
            <person name="Mota M.B.S."/>
            <person name="Mesquita R.D."/>
            <person name="Alvarenga P.H."/>
            <person name="Alves F."/>
            <person name="Seixas A."/>
            <person name="da Fonseca R.N."/>
            <person name="Fogaca A."/>
            <person name="Logullo C."/>
            <person name="Tanaka A."/>
            <person name="Daffre S."/>
            <person name="Termignoni C."/>
            <person name="Vaz I.S.Jr."/>
            <person name="Oliveira P.L."/>
            <person name="Ribeiro J.M."/>
        </authorList>
    </citation>
    <scope>NUCLEOTIDE SEQUENCE</scope>
    <source>
        <strain evidence="3">Porto Alegre</strain>
    </source>
</reference>
<feature type="signal peptide" evidence="2">
    <location>
        <begin position="1"/>
        <end position="18"/>
    </location>
</feature>
<keyword evidence="2" id="KW-0732">Signal</keyword>